<dbReference type="GO" id="GO:0006584">
    <property type="term" value="P:catecholamine metabolic process"/>
    <property type="evidence" value="ECO:0007669"/>
    <property type="project" value="UniProtKB-KW"/>
</dbReference>
<dbReference type="EMBL" id="CAKKNE010000001">
    <property type="protein sequence ID" value="CAH0366963.1"/>
    <property type="molecule type" value="Genomic_DNA"/>
</dbReference>
<proteinExistence type="inferred from homology"/>
<dbReference type="GO" id="GO:0032259">
    <property type="term" value="P:methylation"/>
    <property type="evidence" value="ECO:0007669"/>
    <property type="project" value="UniProtKB-KW"/>
</dbReference>
<accession>A0A8J2SC59</accession>
<evidence type="ECO:0000256" key="3">
    <source>
        <dbReference type="ARBA" id="ARBA00022679"/>
    </source>
</evidence>
<comment type="similarity">
    <text evidence="6">Belongs to the class I-like SAM-binding methyltransferase superfamily. Cation-dependent O-methyltransferase family.</text>
</comment>
<dbReference type="InterPro" id="IPR029063">
    <property type="entry name" value="SAM-dependent_MTases_sf"/>
</dbReference>
<protein>
    <recommendedName>
        <fullName evidence="1">catechol O-methyltransferase</fullName>
        <ecNumber evidence="1">2.1.1.6</ecNumber>
    </recommendedName>
</protein>
<evidence type="ECO:0000256" key="6">
    <source>
        <dbReference type="ARBA" id="ARBA00023453"/>
    </source>
</evidence>
<evidence type="ECO:0000256" key="1">
    <source>
        <dbReference type="ARBA" id="ARBA00012880"/>
    </source>
</evidence>
<dbReference type="PANTHER" id="PTHR43836">
    <property type="entry name" value="CATECHOL O-METHYLTRANSFERASE 1-RELATED"/>
    <property type="match status" value="1"/>
</dbReference>
<dbReference type="PROSITE" id="PS51682">
    <property type="entry name" value="SAM_OMT_I"/>
    <property type="match status" value="1"/>
</dbReference>
<dbReference type="PANTHER" id="PTHR43836:SF2">
    <property type="entry name" value="CATECHOL O-METHYLTRANSFERASE 1-RELATED"/>
    <property type="match status" value="1"/>
</dbReference>
<keyword evidence="8" id="KW-1185">Reference proteome</keyword>
<keyword evidence="3" id="KW-0808">Transferase</keyword>
<dbReference type="SUPFAM" id="SSF53335">
    <property type="entry name" value="S-adenosyl-L-methionine-dependent methyltransferases"/>
    <property type="match status" value="1"/>
</dbReference>
<evidence type="ECO:0000256" key="5">
    <source>
        <dbReference type="ARBA" id="ARBA00022939"/>
    </source>
</evidence>
<dbReference type="GO" id="GO:0016206">
    <property type="term" value="F:catechol O-methyltransferase activity"/>
    <property type="evidence" value="ECO:0007669"/>
    <property type="project" value="UniProtKB-EC"/>
</dbReference>
<dbReference type="EC" id="2.1.1.6" evidence="1"/>
<comment type="caution">
    <text evidence="7">The sequence shown here is derived from an EMBL/GenBank/DDBJ whole genome shotgun (WGS) entry which is preliminary data.</text>
</comment>
<evidence type="ECO:0000256" key="4">
    <source>
        <dbReference type="ARBA" id="ARBA00022691"/>
    </source>
</evidence>
<gene>
    <name evidence="7" type="ORF">PECAL_1P34790</name>
</gene>
<name>A0A8J2SC59_9STRA</name>
<dbReference type="Proteomes" id="UP000789595">
    <property type="component" value="Unassembled WGS sequence"/>
</dbReference>
<keyword evidence="5" id="KW-0128">Catecholamine metabolism</keyword>
<dbReference type="AlphaFoldDB" id="A0A8J2SC59"/>
<keyword evidence="2" id="KW-0489">Methyltransferase</keyword>
<organism evidence="7 8">
    <name type="scientific">Pelagomonas calceolata</name>
    <dbReference type="NCBI Taxonomy" id="35677"/>
    <lineage>
        <taxon>Eukaryota</taxon>
        <taxon>Sar</taxon>
        <taxon>Stramenopiles</taxon>
        <taxon>Ochrophyta</taxon>
        <taxon>Pelagophyceae</taxon>
        <taxon>Pelagomonadales</taxon>
        <taxon>Pelagomonadaceae</taxon>
        <taxon>Pelagomonas</taxon>
    </lineage>
</organism>
<dbReference type="InterPro" id="IPR002935">
    <property type="entry name" value="SAM_O-MeTrfase"/>
</dbReference>
<evidence type="ECO:0000313" key="7">
    <source>
        <dbReference type="EMBL" id="CAH0366963.1"/>
    </source>
</evidence>
<keyword evidence="4" id="KW-0949">S-adenosyl-L-methionine</keyword>
<dbReference type="OrthoDB" id="186626at2759"/>
<evidence type="ECO:0000313" key="8">
    <source>
        <dbReference type="Proteomes" id="UP000789595"/>
    </source>
</evidence>
<evidence type="ECO:0000256" key="2">
    <source>
        <dbReference type="ARBA" id="ARBA00022603"/>
    </source>
</evidence>
<reference evidence="7" key="1">
    <citation type="submission" date="2021-11" db="EMBL/GenBank/DDBJ databases">
        <authorList>
            <consortium name="Genoscope - CEA"/>
            <person name="William W."/>
        </authorList>
    </citation>
    <scope>NUCLEOTIDE SEQUENCE</scope>
</reference>
<dbReference type="Gene3D" id="3.40.50.150">
    <property type="entry name" value="Vaccinia Virus protein VP39"/>
    <property type="match status" value="1"/>
</dbReference>
<dbReference type="Pfam" id="PF13578">
    <property type="entry name" value="Methyltransf_24"/>
    <property type="match status" value="1"/>
</dbReference>
<sequence>MDLFGSDDDSDGEEVQRPGACGVLQFHSGTEDEMLRVVAAEAQRGDASDTLAVIDRFCRIRHWMMHVGDVKGAILRGAAARAAPGLWVELGAYCGYSAVLLASQMQSGTLVSLDTEAHCVKWSRQLVEHAGLSERVKVMQSSPDETAAEALAREIPSPRIQLLFIDHAKDRYLADLVALEPYCAEGCVVVADNVLCFDGGASLKPYLEHVRDTSRYASSTLHEAPVEYSDGEPDGVEVSVFRGVT</sequence>